<proteinExistence type="predicted"/>
<dbReference type="Proteomes" id="UP001604336">
    <property type="component" value="Unassembled WGS sequence"/>
</dbReference>
<dbReference type="EMBL" id="JBFOLK010000008">
    <property type="protein sequence ID" value="KAL2492610.1"/>
    <property type="molecule type" value="Genomic_DNA"/>
</dbReference>
<gene>
    <name evidence="2" type="ORF">Adt_28238</name>
</gene>
<protein>
    <submittedName>
        <fullName evidence="2">Uncharacterized protein</fullName>
    </submittedName>
</protein>
<feature type="region of interest" description="Disordered" evidence="1">
    <location>
        <begin position="72"/>
        <end position="109"/>
    </location>
</feature>
<organism evidence="2 3">
    <name type="scientific">Abeliophyllum distichum</name>
    <dbReference type="NCBI Taxonomy" id="126358"/>
    <lineage>
        <taxon>Eukaryota</taxon>
        <taxon>Viridiplantae</taxon>
        <taxon>Streptophyta</taxon>
        <taxon>Embryophyta</taxon>
        <taxon>Tracheophyta</taxon>
        <taxon>Spermatophyta</taxon>
        <taxon>Magnoliopsida</taxon>
        <taxon>eudicotyledons</taxon>
        <taxon>Gunneridae</taxon>
        <taxon>Pentapetalae</taxon>
        <taxon>asterids</taxon>
        <taxon>lamiids</taxon>
        <taxon>Lamiales</taxon>
        <taxon>Oleaceae</taxon>
        <taxon>Forsythieae</taxon>
        <taxon>Abeliophyllum</taxon>
    </lineage>
</organism>
<comment type="caution">
    <text evidence="2">The sequence shown here is derived from an EMBL/GenBank/DDBJ whole genome shotgun (WGS) entry which is preliminary data.</text>
</comment>
<accession>A0ABD1RVY7</accession>
<evidence type="ECO:0000313" key="2">
    <source>
        <dbReference type="EMBL" id="KAL2492610.1"/>
    </source>
</evidence>
<evidence type="ECO:0000256" key="1">
    <source>
        <dbReference type="SAM" id="MobiDB-lite"/>
    </source>
</evidence>
<reference evidence="3" key="1">
    <citation type="submission" date="2024-07" db="EMBL/GenBank/DDBJ databases">
        <title>Two chromosome-level genome assemblies of Korean endemic species Abeliophyllum distichum and Forsythia ovata (Oleaceae).</title>
        <authorList>
            <person name="Jang H."/>
        </authorList>
    </citation>
    <scope>NUCLEOTIDE SEQUENCE [LARGE SCALE GENOMIC DNA]</scope>
</reference>
<feature type="compositionally biased region" description="Polar residues" evidence="1">
    <location>
        <begin position="80"/>
        <end position="95"/>
    </location>
</feature>
<sequence length="126" mass="14314">MRVIQGIVLRLNHVKMSQVVRQESSILQNNGFTISLNVANFVTLKLIPENYPLWREQLRALAESQDMVGLLTGEKEKPTMYSNTTTPQQLKLQSMKQKRSQKNTSNGEKKIVSYVGGLLEHSSKKL</sequence>
<name>A0ABD1RVY7_9LAMI</name>
<dbReference type="AlphaFoldDB" id="A0ABD1RVY7"/>
<keyword evidence="3" id="KW-1185">Reference proteome</keyword>
<evidence type="ECO:0000313" key="3">
    <source>
        <dbReference type="Proteomes" id="UP001604336"/>
    </source>
</evidence>